<name>A0A1Q4V7E3_9ACTN</name>
<keyword evidence="3" id="KW-1185">Reference proteome</keyword>
<feature type="region of interest" description="Disordered" evidence="1">
    <location>
        <begin position="190"/>
        <end position="212"/>
    </location>
</feature>
<dbReference type="AlphaFoldDB" id="A0A1Q4V7E3"/>
<reference evidence="2 3" key="1">
    <citation type="submission" date="2015-06" db="EMBL/GenBank/DDBJ databases">
        <title>Cloning and characterization of the uncialamcin biosynthetic gene cluster.</title>
        <authorList>
            <person name="Yan X."/>
            <person name="Huang T."/>
            <person name="Ge H."/>
            <person name="Shen B."/>
        </authorList>
    </citation>
    <scope>NUCLEOTIDE SEQUENCE [LARGE SCALE GENOMIC DNA]</scope>
    <source>
        <strain evidence="2 3">DCA2648</strain>
    </source>
</reference>
<feature type="region of interest" description="Disordered" evidence="1">
    <location>
        <begin position="1"/>
        <end position="32"/>
    </location>
</feature>
<feature type="compositionally biased region" description="Low complexity" evidence="1">
    <location>
        <begin position="1"/>
        <end position="29"/>
    </location>
</feature>
<sequence>MGPPAAASTAEARGAASPATAPSVATAGTAHEKAGVARVRGAGRIDYVYSPDDTIRFSVDAEAVPFTRPLPGVELPGLPTDARGTVRISHHVKATGRTGWSVADVDCLVTGGGTATLTATVRKSNVTDPGTRFGVSVQQGRQGQPDRLGFSWGVVNVAADTTGGLKASPVGSCMAPAPFAPVTDGGFTVRHTELPLPPAGSARPAAPHSRHR</sequence>
<gene>
    <name evidence="2" type="ORF">AB852_18900</name>
</gene>
<comment type="caution">
    <text evidence="2">The sequence shown here is derived from an EMBL/GenBank/DDBJ whole genome shotgun (WGS) entry which is preliminary data.</text>
</comment>
<evidence type="ECO:0008006" key="4">
    <source>
        <dbReference type="Google" id="ProtNLM"/>
    </source>
</evidence>
<proteinExistence type="predicted"/>
<accession>A0A1Q4V7E3</accession>
<dbReference type="STRING" id="1048205.AB852_18900"/>
<dbReference type="EMBL" id="LFBV01000004">
    <property type="protein sequence ID" value="OKH93772.1"/>
    <property type="molecule type" value="Genomic_DNA"/>
</dbReference>
<organism evidence="2 3">
    <name type="scientific">Streptomyces uncialis</name>
    <dbReference type="NCBI Taxonomy" id="1048205"/>
    <lineage>
        <taxon>Bacteria</taxon>
        <taxon>Bacillati</taxon>
        <taxon>Actinomycetota</taxon>
        <taxon>Actinomycetes</taxon>
        <taxon>Kitasatosporales</taxon>
        <taxon>Streptomycetaceae</taxon>
        <taxon>Streptomyces</taxon>
    </lineage>
</organism>
<evidence type="ECO:0000256" key="1">
    <source>
        <dbReference type="SAM" id="MobiDB-lite"/>
    </source>
</evidence>
<dbReference type="Proteomes" id="UP000186455">
    <property type="component" value="Unassembled WGS sequence"/>
</dbReference>
<protein>
    <recommendedName>
        <fullName evidence="4">Repetin</fullName>
    </recommendedName>
</protein>
<evidence type="ECO:0000313" key="3">
    <source>
        <dbReference type="Proteomes" id="UP000186455"/>
    </source>
</evidence>
<evidence type="ECO:0000313" key="2">
    <source>
        <dbReference type="EMBL" id="OKH93772.1"/>
    </source>
</evidence>